<keyword evidence="4" id="KW-0137">Centromere</keyword>
<feature type="region of interest" description="Disordered" evidence="5">
    <location>
        <begin position="320"/>
        <end position="346"/>
    </location>
</feature>
<keyword evidence="2" id="KW-0158">Chromosome</keyword>
<dbReference type="Gene3D" id="1.10.510.10">
    <property type="entry name" value="Transferase(Phosphotransferase) domain 1"/>
    <property type="match status" value="1"/>
</dbReference>
<dbReference type="eggNOG" id="KOG1166">
    <property type="taxonomic scope" value="Eukaryota"/>
</dbReference>
<dbReference type="GO" id="GO:1990298">
    <property type="term" value="C:bub1-bub3 complex"/>
    <property type="evidence" value="ECO:0007669"/>
    <property type="project" value="EnsemblFungi"/>
</dbReference>
<organism evidence="8 9">
    <name type="scientific">Kazachstania africana (strain ATCC 22294 / BCRC 22015 / CBS 2517 / CECT 1963 / NBRC 1671 / NRRL Y-8276)</name>
    <name type="common">Yeast</name>
    <name type="synonym">Kluyveromyces africanus</name>
    <dbReference type="NCBI Taxonomy" id="1071382"/>
    <lineage>
        <taxon>Eukaryota</taxon>
        <taxon>Fungi</taxon>
        <taxon>Dikarya</taxon>
        <taxon>Ascomycota</taxon>
        <taxon>Saccharomycotina</taxon>
        <taxon>Saccharomycetes</taxon>
        <taxon>Saccharomycetales</taxon>
        <taxon>Saccharomycetaceae</taxon>
        <taxon>Kazachstania</taxon>
    </lineage>
</organism>
<dbReference type="HOGENOM" id="CLU_002115_1_0_1"/>
<dbReference type="InterPro" id="IPR012572">
    <property type="entry name" value="Mad3/Bub1_II"/>
</dbReference>
<evidence type="ECO:0000313" key="8">
    <source>
        <dbReference type="EMBL" id="CCF60444.1"/>
    </source>
</evidence>
<name>H2B1E4_KAZAF</name>
<evidence type="ECO:0000256" key="3">
    <source>
        <dbReference type="ARBA" id="ARBA00022838"/>
    </source>
</evidence>
<dbReference type="InterPro" id="IPR000719">
    <property type="entry name" value="Prot_kinase_dom"/>
</dbReference>
<evidence type="ECO:0000256" key="2">
    <source>
        <dbReference type="ARBA" id="ARBA00022454"/>
    </source>
</evidence>
<dbReference type="GO" id="GO:0031134">
    <property type="term" value="P:sister chromatid biorientation"/>
    <property type="evidence" value="ECO:0007669"/>
    <property type="project" value="EnsemblFungi"/>
</dbReference>
<feature type="compositionally biased region" description="Pro residues" evidence="5">
    <location>
        <begin position="36"/>
        <end position="46"/>
    </location>
</feature>
<dbReference type="SUPFAM" id="SSF56112">
    <property type="entry name" value="Protein kinase-like (PK-like)"/>
    <property type="match status" value="1"/>
</dbReference>
<evidence type="ECO:0000256" key="1">
    <source>
        <dbReference type="ARBA" id="ARBA00004629"/>
    </source>
</evidence>
<dbReference type="Gene3D" id="1.25.40.930">
    <property type="match status" value="1"/>
</dbReference>
<reference evidence="8 9" key="1">
    <citation type="journal article" date="2011" name="Proc. Natl. Acad. Sci. U.S.A.">
        <title>Evolutionary erosion of yeast sex chromosomes by mating-type switching accidents.</title>
        <authorList>
            <person name="Gordon J.L."/>
            <person name="Armisen D."/>
            <person name="Proux-Wera E."/>
            <person name="Oheigeartaigh S.S."/>
            <person name="Byrne K.P."/>
            <person name="Wolfe K.H."/>
        </authorList>
    </citation>
    <scope>NUCLEOTIDE SEQUENCE [LARGE SCALE GENOMIC DNA]</scope>
    <source>
        <strain evidence="9">ATCC 22294 / BCRC 22015 / CBS 2517 / CECT 1963 / NBRC 1671 / NRRL Y-8276</strain>
    </source>
</reference>
<dbReference type="GO" id="GO:0004672">
    <property type="term" value="F:protein kinase activity"/>
    <property type="evidence" value="ECO:0007669"/>
    <property type="project" value="EnsemblFungi"/>
</dbReference>
<dbReference type="InterPro" id="IPR015661">
    <property type="entry name" value="Bub1/Mad3"/>
</dbReference>
<feature type="domain" description="BUB1 N-terminal" evidence="7">
    <location>
        <begin position="60"/>
        <end position="216"/>
    </location>
</feature>
<feature type="region of interest" description="Disordered" evidence="5">
    <location>
        <begin position="20"/>
        <end position="46"/>
    </location>
</feature>
<dbReference type="OrthoDB" id="248495at2759"/>
<dbReference type="PROSITE" id="PS00108">
    <property type="entry name" value="PROTEIN_KINASE_ST"/>
    <property type="match status" value="1"/>
</dbReference>
<evidence type="ECO:0008006" key="10">
    <source>
        <dbReference type="Google" id="ProtNLM"/>
    </source>
</evidence>
<dbReference type="CDD" id="cd13981">
    <property type="entry name" value="STKc_Bub1_BubR1"/>
    <property type="match status" value="1"/>
</dbReference>
<evidence type="ECO:0000259" key="7">
    <source>
        <dbReference type="PROSITE" id="PS51489"/>
    </source>
</evidence>
<dbReference type="InterPro" id="IPR013212">
    <property type="entry name" value="Mad3/Bub1_I"/>
</dbReference>
<feature type="compositionally biased region" description="Low complexity" evidence="5">
    <location>
        <begin position="246"/>
        <end position="268"/>
    </location>
</feature>
<dbReference type="GO" id="GO:0034501">
    <property type="term" value="P:protein localization to kinetochore"/>
    <property type="evidence" value="ECO:0007669"/>
    <property type="project" value="EnsemblFungi"/>
</dbReference>
<dbReference type="Gene3D" id="1.20.58.2070">
    <property type="match status" value="1"/>
</dbReference>
<dbReference type="RefSeq" id="XP_003959579.1">
    <property type="nucleotide sequence ID" value="XM_003959530.1"/>
</dbReference>
<protein>
    <recommendedName>
        <fullName evidence="10">Protein kinase domain-containing protein</fullName>
    </recommendedName>
</protein>
<dbReference type="GO" id="GO:0007094">
    <property type="term" value="P:mitotic spindle assembly checkpoint signaling"/>
    <property type="evidence" value="ECO:0007669"/>
    <property type="project" value="EnsemblFungi"/>
</dbReference>
<dbReference type="GO" id="GO:0005524">
    <property type="term" value="F:ATP binding"/>
    <property type="evidence" value="ECO:0007669"/>
    <property type="project" value="InterPro"/>
</dbReference>
<dbReference type="GeneID" id="13886809"/>
<gene>
    <name evidence="8" type="primary">KAFR0K00880</name>
    <name evidence="8" type="ORF">KAFR_0K00880</name>
</gene>
<dbReference type="PANTHER" id="PTHR14030:SF4">
    <property type="entry name" value="BUB1 KINASE, ISOFORM A-RELATED"/>
    <property type="match status" value="1"/>
</dbReference>
<dbReference type="GO" id="GO:0016236">
    <property type="term" value="P:macroautophagy"/>
    <property type="evidence" value="ECO:0007669"/>
    <property type="project" value="EnsemblFungi"/>
</dbReference>
<evidence type="ECO:0000256" key="5">
    <source>
        <dbReference type="SAM" id="MobiDB-lite"/>
    </source>
</evidence>
<dbReference type="SMART" id="SM00777">
    <property type="entry name" value="Mad3_BUB1_I"/>
    <property type="match status" value="1"/>
</dbReference>
<dbReference type="AlphaFoldDB" id="H2B1E4"/>
<evidence type="ECO:0000256" key="4">
    <source>
        <dbReference type="ARBA" id="ARBA00023328"/>
    </source>
</evidence>
<dbReference type="PROSITE" id="PS51489">
    <property type="entry name" value="BUB1_N"/>
    <property type="match status" value="1"/>
</dbReference>
<dbReference type="Gene3D" id="6.10.20.170">
    <property type="match status" value="1"/>
</dbReference>
<feature type="domain" description="Protein kinase" evidence="6">
    <location>
        <begin position="565"/>
        <end position="841"/>
    </location>
</feature>
<dbReference type="Proteomes" id="UP000005220">
    <property type="component" value="Chromosome 11"/>
</dbReference>
<accession>H2B1E4</accession>
<evidence type="ECO:0000259" key="6">
    <source>
        <dbReference type="PROSITE" id="PS50011"/>
    </source>
</evidence>
<dbReference type="SMART" id="SM00220">
    <property type="entry name" value="S_TKc"/>
    <property type="match status" value="1"/>
</dbReference>
<dbReference type="Pfam" id="PF08311">
    <property type="entry name" value="Mad3_BUB1_I"/>
    <property type="match status" value="1"/>
</dbReference>
<dbReference type="FunCoup" id="H2B1E4">
    <property type="interactions" value="599"/>
</dbReference>
<dbReference type="InterPro" id="IPR011009">
    <property type="entry name" value="Kinase-like_dom_sf"/>
</dbReference>
<comment type="subcellular location">
    <subcellularLocation>
        <location evidence="1">Chromosome</location>
        <location evidence="1">Centromere</location>
        <location evidence="1">Kinetochore</location>
    </subcellularLocation>
</comment>
<sequence length="876" mass="101838">MLSTPLFLKRVNAHLEKFDNNNTKLDNSHPPTHKLSPPPVRAPPMEPSNNDIRLIFEKRLLTDLEDMDDPLELFLDYISWIHEANENFDFLIDIMERCLSYIKSFETYHNDPRFLKIWLLYMDFIKSENLNDYLTIFNFMYSNNIGSKLSLFYEEYSKLLWKANLNLESLYILNVGINQNSRPYNRLIKKFNDIETKLRELDLFQDNWQQLVNFNIFQSNDDPPFIKLKILNDSPVKKTSKLNVFNDNNNDNNNNNINSNTTTNNNNNNDNIPVYKIVNIENRKPEKIDCNFDLIYNSSEFNFDQILALSRNVYHKNNYKSKKRKLAPLQEKPKPPLLTSTQNDQQNGVITKTSILPLKDSSVENTIKSNKLLTSSPTQTVTFFSKDAMKEVYSMFNQDYKDPSISTNNDENTTNRFSIYENFTQEFTRPNIDDLTEVKQPVAKEVDNEIVKSPEPQYQNINQGFITPIKEISETTIEHKEQNFTSTQSSPFLTQPRQQIIEHPLDESLRASLLSTISPPLTKYDTFYSYDKSLKMSSYLKKIHRLSINENKNPIVDFKMTSDLYCIRGELGQGGYATVYLAESSTGDLKALKVEKPANVWEYYILKQIQNRLQGSNILNSVIDASSLHCFLDESYLVLNYANQGTVLDLINITKDKNDSVDEILCMFLTVEIMKIVETLHEIGIIHGDLKPENCMIRFESYKNLGKYNAQGANGWNKKGVYLIDFGRSFDLTLFEPGIKFKADWKTDQQDCYEMRMGKPWSYEADYYGLASIIHSMLFGKLIETIDSPNGKVKLKNNLKRYWQKDLWQTVFDTLLNSNNFSKLPITSTLKSVRNNIESFLVDKSSDNLRKLILDLEPELSRNKDILKDSKKKRTS</sequence>
<dbReference type="Pfam" id="PF08171">
    <property type="entry name" value="Mad3_BUB1_II"/>
    <property type="match status" value="1"/>
</dbReference>
<feature type="region of interest" description="Disordered" evidence="5">
    <location>
        <begin position="245"/>
        <end position="268"/>
    </location>
</feature>
<dbReference type="Pfam" id="PF00069">
    <property type="entry name" value="Pkinase"/>
    <property type="match status" value="1"/>
</dbReference>
<dbReference type="GO" id="GO:0051754">
    <property type="term" value="P:meiotic sister chromatid cohesion, centromeric"/>
    <property type="evidence" value="ECO:0007669"/>
    <property type="project" value="TreeGrafter"/>
</dbReference>
<dbReference type="GO" id="GO:0000776">
    <property type="term" value="C:kinetochore"/>
    <property type="evidence" value="ECO:0007669"/>
    <property type="project" value="UniProtKB-KW"/>
</dbReference>
<dbReference type="STRING" id="1071382.H2B1E4"/>
<dbReference type="PANTHER" id="PTHR14030">
    <property type="entry name" value="MITOTIC CHECKPOINT SERINE/THREONINE-PROTEIN KINASE BUB1"/>
    <property type="match status" value="1"/>
</dbReference>
<evidence type="ECO:0000313" key="9">
    <source>
        <dbReference type="Proteomes" id="UP000005220"/>
    </source>
</evidence>
<dbReference type="KEGG" id="kaf:KAFR_0K00880"/>
<keyword evidence="9" id="KW-1185">Reference proteome</keyword>
<dbReference type="GO" id="GO:0005634">
    <property type="term" value="C:nucleus"/>
    <property type="evidence" value="ECO:0007669"/>
    <property type="project" value="EnsemblFungi"/>
</dbReference>
<dbReference type="InterPro" id="IPR008271">
    <property type="entry name" value="Ser/Thr_kinase_AS"/>
</dbReference>
<proteinExistence type="predicted"/>
<dbReference type="PROSITE" id="PS50011">
    <property type="entry name" value="PROTEIN_KINASE_DOM"/>
    <property type="match status" value="1"/>
</dbReference>
<dbReference type="GO" id="GO:0042802">
    <property type="term" value="F:identical protein binding"/>
    <property type="evidence" value="ECO:0007669"/>
    <property type="project" value="EnsemblFungi"/>
</dbReference>
<dbReference type="EMBL" id="HE650831">
    <property type="protein sequence ID" value="CCF60444.1"/>
    <property type="molecule type" value="Genomic_DNA"/>
</dbReference>
<keyword evidence="3" id="KW-0995">Kinetochore</keyword>
<dbReference type="InParanoid" id="H2B1E4"/>